<feature type="region of interest" description="Disordered" evidence="13">
    <location>
        <begin position="1"/>
        <end position="55"/>
    </location>
</feature>
<dbReference type="Gene3D" id="3.30.200.20">
    <property type="entry name" value="Phosphorylase Kinase, domain 1"/>
    <property type="match status" value="1"/>
</dbReference>
<evidence type="ECO:0000256" key="8">
    <source>
        <dbReference type="ARBA" id="ARBA00022840"/>
    </source>
</evidence>
<evidence type="ECO:0000256" key="10">
    <source>
        <dbReference type="ARBA" id="ARBA00023136"/>
    </source>
</evidence>
<gene>
    <name evidence="15" type="ORF">CKAN_00240900</name>
</gene>
<dbReference type="InterPro" id="IPR050528">
    <property type="entry name" value="L-type_Lectin-RKs"/>
</dbReference>
<evidence type="ECO:0000259" key="14">
    <source>
        <dbReference type="PROSITE" id="PS50011"/>
    </source>
</evidence>
<evidence type="ECO:0000256" key="1">
    <source>
        <dbReference type="ARBA" id="ARBA00004251"/>
    </source>
</evidence>
<evidence type="ECO:0000256" key="6">
    <source>
        <dbReference type="ARBA" id="ARBA00022729"/>
    </source>
</evidence>
<dbReference type="InterPro" id="IPR011009">
    <property type="entry name" value="Kinase-like_dom_sf"/>
</dbReference>
<dbReference type="AlphaFoldDB" id="A0A3S3NS16"/>
<proteinExistence type="inferred from homology"/>
<evidence type="ECO:0000256" key="3">
    <source>
        <dbReference type="ARBA" id="ARBA00010217"/>
    </source>
</evidence>
<dbReference type="GO" id="GO:0004674">
    <property type="term" value="F:protein serine/threonine kinase activity"/>
    <property type="evidence" value="ECO:0007669"/>
    <property type="project" value="UniProtKB-KW"/>
</dbReference>
<dbReference type="SUPFAM" id="SSF56112">
    <property type="entry name" value="Protein kinase-like (PK-like)"/>
    <property type="match status" value="1"/>
</dbReference>
<keyword evidence="12" id="KW-0325">Glycoprotein</keyword>
<evidence type="ECO:0000313" key="15">
    <source>
        <dbReference type="EMBL" id="RWR74095.1"/>
    </source>
</evidence>
<feature type="compositionally biased region" description="Basic and acidic residues" evidence="13">
    <location>
        <begin position="35"/>
        <end position="52"/>
    </location>
</feature>
<dbReference type="InterPro" id="IPR008271">
    <property type="entry name" value="Ser/Thr_kinase_AS"/>
</dbReference>
<dbReference type="InterPro" id="IPR001245">
    <property type="entry name" value="Ser-Thr/Tyr_kinase_cat_dom"/>
</dbReference>
<dbReference type="OrthoDB" id="4062651at2759"/>
<comment type="subcellular location">
    <subcellularLocation>
        <location evidence="1">Cell membrane</location>
        <topology evidence="1">Single-pass type I membrane protein</topology>
    </subcellularLocation>
</comment>
<dbReference type="STRING" id="337451.A0A3S3NS16"/>
<keyword evidence="5" id="KW-0812">Transmembrane</keyword>
<dbReference type="InterPro" id="IPR000719">
    <property type="entry name" value="Prot_kinase_dom"/>
</dbReference>
<comment type="caution">
    <text evidence="15">The sequence shown here is derived from an EMBL/GenBank/DDBJ whole genome shotgun (WGS) entry which is preliminary data.</text>
</comment>
<feature type="domain" description="Protein kinase" evidence="14">
    <location>
        <begin position="149"/>
        <end position="427"/>
    </location>
</feature>
<evidence type="ECO:0000313" key="16">
    <source>
        <dbReference type="Proteomes" id="UP000283530"/>
    </source>
</evidence>
<keyword evidence="8" id="KW-0067">ATP-binding</keyword>
<evidence type="ECO:0000256" key="7">
    <source>
        <dbReference type="ARBA" id="ARBA00022741"/>
    </source>
</evidence>
<evidence type="ECO:0000256" key="9">
    <source>
        <dbReference type="ARBA" id="ARBA00022989"/>
    </source>
</evidence>
<keyword evidence="9" id="KW-1133">Transmembrane helix</keyword>
<dbReference type="FunFam" id="1.10.510.10:FF:000240">
    <property type="entry name" value="Lectin-domain containing receptor kinase A4.3"/>
    <property type="match status" value="1"/>
</dbReference>
<reference evidence="15 16" key="1">
    <citation type="journal article" date="2019" name="Nat. Plants">
        <title>Stout camphor tree genome fills gaps in understanding of flowering plant genome evolution.</title>
        <authorList>
            <person name="Chaw S.M."/>
            <person name="Liu Y.C."/>
            <person name="Wu Y.W."/>
            <person name="Wang H.Y."/>
            <person name="Lin C.I."/>
            <person name="Wu C.S."/>
            <person name="Ke H.M."/>
            <person name="Chang L.Y."/>
            <person name="Hsu C.Y."/>
            <person name="Yang H.T."/>
            <person name="Sudianto E."/>
            <person name="Hsu M.H."/>
            <person name="Wu K.P."/>
            <person name="Wang L.N."/>
            <person name="Leebens-Mack J.H."/>
            <person name="Tsai I.J."/>
        </authorList>
    </citation>
    <scope>NUCLEOTIDE SEQUENCE [LARGE SCALE GENOMIC DNA]</scope>
    <source>
        <strain evidence="16">cv. Chaw 1501</strain>
        <tissue evidence="15">Young leaves</tissue>
    </source>
</reference>
<dbReference type="SMART" id="SM00220">
    <property type="entry name" value="S_TKc"/>
    <property type="match status" value="1"/>
</dbReference>
<evidence type="ECO:0000256" key="13">
    <source>
        <dbReference type="SAM" id="MobiDB-lite"/>
    </source>
</evidence>
<keyword evidence="6" id="KW-0732">Signal</keyword>
<keyword evidence="15" id="KW-0418">Kinase</keyword>
<accession>A0A3S3NS16</accession>
<dbReference type="PANTHER" id="PTHR27007">
    <property type="match status" value="1"/>
</dbReference>
<evidence type="ECO:0000256" key="12">
    <source>
        <dbReference type="ARBA" id="ARBA00023180"/>
    </source>
</evidence>
<keyword evidence="15" id="KW-0808">Transferase</keyword>
<comment type="similarity">
    <text evidence="3">In the C-terminal section; belongs to the protein kinase superfamily. Ser/Thr protein kinase family.</text>
</comment>
<keyword evidence="10" id="KW-0472">Membrane</keyword>
<keyword evidence="4" id="KW-1003">Cell membrane</keyword>
<dbReference type="Gene3D" id="1.10.510.10">
    <property type="entry name" value="Transferase(Phosphotransferase) domain 1"/>
    <property type="match status" value="1"/>
</dbReference>
<keyword evidence="15" id="KW-0723">Serine/threonine-protein kinase</keyword>
<dbReference type="GO" id="GO:0005886">
    <property type="term" value="C:plasma membrane"/>
    <property type="evidence" value="ECO:0007669"/>
    <property type="project" value="UniProtKB-SubCell"/>
</dbReference>
<evidence type="ECO:0000256" key="2">
    <source>
        <dbReference type="ARBA" id="ARBA00008536"/>
    </source>
</evidence>
<organism evidence="15 16">
    <name type="scientific">Cinnamomum micranthum f. kanehirae</name>
    <dbReference type="NCBI Taxonomy" id="337451"/>
    <lineage>
        <taxon>Eukaryota</taxon>
        <taxon>Viridiplantae</taxon>
        <taxon>Streptophyta</taxon>
        <taxon>Embryophyta</taxon>
        <taxon>Tracheophyta</taxon>
        <taxon>Spermatophyta</taxon>
        <taxon>Magnoliopsida</taxon>
        <taxon>Magnoliidae</taxon>
        <taxon>Laurales</taxon>
        <taxon>Lauraceae</taxon>
        <taxon>Cinnamomum</taxon>
    </lineage>
</organism>
<protein>
    <submittedName>
        <fullName evidence="15">Serine/threonine protein kinase</fullName>
    </submittedName>
</protein>
<evidence type="ECO:0000256" key="11">
    <source>
        <dbReference type="ARBA" id="ARBA00023170"/>
    </source>
</evidence>
<evidence type="ECO:0000256" key="5">
    <source>
        <dbReference type="ARBA" id="ARBA00022692"/>
    </source>
</evidence>
<keyword evidence="11" id="KW-0675">Receptor</keyword>
<dbReference type="GO" id="GO:0005524">
    <property type="term" value="F:ATP binding"/>
    <property type="evidence" value="ECO:0007669"/>
    <property type="project" value="UniProtKB-KW"/>
</dbReference>
<dbReference type="PROSITE" id="PS00108">
    <property type="entry name" value="PROTEIN_KINASE_ST"/>
    <property type="match status" value="1"/>
</dbReference>
<sequence>MEHDHSDAVVGDLEVVSQESSASGASLEETSLRCLKVETERQGPADSERPAGDLHPLTLGDILASLPAQPQASRKNRRSGLNFVYEEEGKLPTQPQASRQNRRSGLYFTYDNEGCFVNSVAQASKPVSDKHWRFKEFRHAELVLATTNFSDDKKTGEGEFGSVFSGYLSDLVSAVAVKKISRGAIKEFVRELRDINKLLWHENLLELIGWSCRSGELLLVSEFMPNGSLHAHLFAKKRTLTWTIRYKIALQLASVLLYLHEEWEPPLVHGDVKSSNVMLDSDFNAKLGDFGMNRLMDNDHDEVGSRTTMIPMTVGYLAPEYISSRRASAESDVYSFGVVALEIASGRKAFETGENPTMGLVEKIWNLYENGRLLEAADGRLCMDFDTKEMECLIIVGLWCAHPDYKLRPSMRQVIAALQFEAEMPSLPNRMPVAMYMGSSSSAHSSQHSITTSSIP</sequence>
<name>A0A3S3NS16_9MAGN</name>
<evidence type="ECO:0000256" key="4">
    <source>
        <dbReference type="ARBA" id="ARBA00022475"/>
    </source>
</evidence>
<dbReference type="Proteomes" id="UP000283530">
    <property type="component" value="Unassembled WGS sequence"/>
</dbReference>
<keyword evidence="16" id="KW-1185">Reference proteome</keyword>
<comment type="similarity">
    <text evidence="2">In the N-terminal section; belongs to the leguminous lectin family.</text>
</comment>
<dbReference type="GO" id="GO:0002229">
    <property type="term" value="P:defense response to oomycetes"/>
    <property type="evidence" value="ECO:0007669"/>
    <property type="project" value="UniProtKB-ARBA"/>
</dbReference>
<dbReference type="PROSITE" id="PS50011">
    <property type="entry name" value="PROTEIN_KINASE_DOM"/>
    <property type="match status" value="1"/>
</dbReference>
<dbReference type="Pfam" id="PF07714">
    <property type="entry name" value="PK_Tyr_Ser-Thr"/>
    <property type="match status" value="1"/>
</dbReference>
<dbReference type="EMBL" id="QPKB01000001">
    <property type="protein sequence ID" value="RWR74095.1"/>
    <property type="molecule type" value="Genomic_DNA"/>
</dbReference>
<keyword evidence="7" id="KW-0547">Nucleotide-binding</keyword>